<feature type="transmembrane region" description="Helical" evidence="1">
    <location>
        <begin position="73"/>
        <end position="96"/>
    </location>
</feature>
<feature type="transmembrane region" description="Helical" evidence="1">
    <location>
        <begin position="108"/>
        <end position="133"/>
    </location>
</feature>
<name>A0A8H3CDK9_9AGAM</name>
<feature type="signal peptide" evidence="2">
    <location>
        <begin position="1"/>
        <end position="19"/>
    </location>
</feature>
<protein>
    <submittedName>
        <fullName evidence="3">Uncharacterized protein</fullName>
    </submittedName>
</protein>
<comment type="caution">
    <text evidence="3">The sequence shown here is derived from an EMBL/GenBank/DDBJ whole genome shotgun (WGS) entry which is preliminary data.</text>
</comment>
<dbReference type="EMBL" id="CAJMWW010000646">
    <property type="protein sequence ID" value="CAE6479025.1"/>
    <property type="molecule type" value="Genomic_DNA"/>
</dbReference>
<evidence type="ECO:0000313" key="3">
    <source>
        <dbReference type="EMBL" id="CAE6479025.1"/>
    </source>
</evidence>
<keyword evidence="2" id="KW-0732">Signal</keyword>
<feature type="transmembrane region" description="Helical" evidence="1">
    <location>
        <begin position="41"/>
        <end position="61"/>
    </location>
</feature>
<keyword evidence="1" id="KW-0812">Transmembrane</keyword>
<sequence length="228" mass="24561">MIPLLLLWLVALISPIAMGAFLVQAIAHGRIPGTDISTVIWVVSSLLFDLIATSSTIAYLYRVRKELNANRNTLVVVWNVIWASAVPPFVLIVITLGDGWMRATGKSFGAVGAITGAMSAKSFVLSLMINLVGQGYIRQQFERPYPSPPGNLQSSPNQTDRFSVPGTTGLAAHMTDVELVQRNSLGVVGASDDGSGRYQFDNLSITCPSIIKKEGDLGHAIHNIQLRS</sequence>
<gene>
    <name evidence="3" type="ORF">RDB_LOCUS201627</name>
</gene>
<organism evidence="3 4">
    <name type="scientific">Rhizoctonia solani</name>
    <dbReference type="NCBI Taxonomy" id="456999"/>
    <lineage>
        <taxon>Eukaryota</taxon>
        <taxon>Fungi</taxon>
        <taxon>Dikarya</taxon>
        <taxon>Basidiomycota</taxon>
        <taxon>Agaricomycotina</taxon>
        <taxon>Agaricomycetes</taxon>
        <taxon>Cantharellales</taxon>
        <taxon>Ceratobasidiaceae</taxon>
        <taxon>Rhizoctonia</taxon>
    </lineage>
</organism>
<proteinExistence type="predicted"/>
<keyword evidence="1" id="KW-1133">Transmembrane helix</keyword>
<evidence type="ECO:0000313" key="4">
    <source>
        <dbReference type="Proteomes" id="UP000663841"/>
    </source>
</evidence>
<dbReference type="AlphaFoldDB" id="A0A8H3CDK9"/>
<accession>A0A8H3CDK9</accession>
<feature type="chain" id="PRO_5034183063" evidence="2">
    <location>
        <begin position="20"/>
        <end position="228"/>
    </location>
</feature>
<reference evidence="3" key="1">
    <citation type="submission" date="2021-01" db="EMBL/GenBank/DDBJ databases">
        <authorList>
            <person name="Kaushik A."/>
        </authorList>
    </citation>
    <scope>NUCLEOTIDE SEQUENCE</scope>
    <source>
        <strain evidence="3">AG3-T5</strain>
    </source>
</reference>
<evidence type="ECO:0000256" key="1">
    <source>
        <dbReference type="SAM" id="Phobius"/>
    </source>
</evidence>
<keyword evidence="1" id="KW-0472">Membrane</keyword>
<dbReference type="Proteomes" id="UP000663841">
    <property type="component" value="Unassembled WGS sequence"/>
</dbReference>
<evidence type="ECO:0000256" key="2">
    <source>
        <dbReference type="SAM" id="SignalP"/>
    </source>
</evidence>